<feature type="compositionally biased region" description="Low complexity" evidence="2">
    <location>
        <begin position="81"/>
        <end position="95"/>
    </location>
</feature>
<dbReference type="PANTHER" id="PTHR46910">
    <property type="entry name" value="TRANSCRIPTION FACTOR PDR1"/>
    <property type="match status" value="1"/>
</dbReference>
<evidence type="ECO:0000259" key="3">
    <source>
        <dbReference type="SMART" id="SM00906"/>
    </source>
</evidence>
<dbReference type="GO" id="GO:0003700">
    <property type="term" value="F:DNA-binding transcription factor activity"/>
    <property type="evidence" value="ECO:0007669"/>
    <property type="project" value="InterPro"/>
</dbReference>
<dbReference type="InterPro" id="IPR050987">
    <property type="entry name" value="AtrR-like"/>
</dbReference>
<feature type="compositionally biased region" description="Basic and acidic residues" evidence="2">
    <location>
        <begin position="1"/>
        <end position="10"/>
    </location>
</feature>
<dbReference type="EMBL" id="MLYV02001230">
    <property type="protein sequence ID" value="PSR71963.1"/>
    <property type="molecule type" value="Genomic_DNA"/>
</dbReference>
<dbReference type="Proteomes" id="UP000186601">
    <property type="component" value="Unassembled WGS sequence"/>
</dbReference>
<dbReference type="Pfam" id="PF04082">
    <property type="entry name" value="Fungal_trans"/>
    <property type="match status" value="1"/>
</dbReference>
<dbReference type="STRING" id="98765.A0A2R6NI08"/>
<evidence type="ECO:0000256" key="1">
    <source>
        <dbReference type="ARBA" id="ARBA00023242"/>
    </source>
</evidence>
<name>A0A2R6NI08_9APHY</name>
<dbReference type="PANTHER" id="PTHR46910:SF40">
    <property type="entry name" value="ZN(II)2CYS6 TRANSCRIPTION FACTOR (EUROFUNG)"/>
    <property type="match status" value="1"/>
</dbReference>
<keyword evidence="1" id="KW-0539">Nucleus</keyword>
<sequence length="587" mass="65757">MAPSRAKKEPASPTPPSDDAAPKDSSENSKIKRNYLRRLQEAQAAQAASHQDGTNGSESVQSPTSTTQKSASPSHTAMSTSPQLPSPYLEPSLSSIPPPMLNGSLPPSRYPIAADGFHAQYPTMSSLNPSTFGQPNGIHSRSPPREEPSFTPTEQFSTYPLFNWSFKQHQALPIPPPTAIPPLSYYYRPHRLEDIAPRDTILLIIALFFDFVYPLTPCVHKPSFMADVHARREERDPLFFALVMSTVASTLVQVPRSYLPMERHAVRKLAQTCHEASRHISVASYDPPTSMHVVVRYFDCVYHFCEGHDATQHAAFGETAHIAVTLRMHEESSYEGLDPIECEVRRRTFWLLFGADKSMSILLGRPICLRDEDTTCNFPRELDDEYITQSAYLPQPHGKTALVSGLNYISRIFALLGEILVRIRVDKRSPPQGQFLTARLEEVQALHARIVTALAHTPEPLRLKHAHSQSHIPPEYGGAGFRQATFAEVKDFFDNPNASRANALNPFLVMQANLYVTQVSRGSISHRLIETWAAYFSAFLPRQQLVRFVIEQYRDELVTSLQGAIDESRVAEDREAVASDLLNILHR</sequence>
<organism evidence="4 5">
    <name type="scientific">Hermanssonia centrifuga</name>
    <dbReference type="NCBI Taxonomy" id="98765"/>
    <lineage>
        <taxon>Eukaryota</taxon>
        <taxon>Fungi</taxon>
        <taxon>Dikarya</taxon>
        <taxon>Basidiomycota</taxon>
        <taxon>Agaricomycotina</taxon>
        <taxon>Agaricomycetes</taxon>
        <taxon>Polyporales</taxon>
        <taxon>Meruliaceae</taxon>
        <taxon>Hermanssonia</taxon>
    </lineage>
</organism>
<dbReference type="OrthoDB" id="1708823at2759"/>
<evidence type="ECO:0000313" key="5">
    <source>
        <dbReference type="Proteomes" id="UP000186601"/>
    </source>
</evidence>
<feature type="compositionally biased region" description="Polar residues" evidence="2">
    <location>
        <begin position="124"/>
        <end position="139"/>
    </location>
</feature>
<gene>
    <name evidence="4" type="ORF">PHLCEN_2v12173</name>
</gene>
<evidence type="ECO:0000313" key="4">
    <source>
        <dbReference type="EMBL" id="PSR71963.1"/>
    </source>
</evidence>
<feature type="region of interest" description="Disordered" evidence="2">
    <location>
        <begin position="1"/>
        <end position="102"/>
    </location>
</feature>
<evidence type="ECO:0000256" key="2">
    <source>
        <dbReference type="SAM" id="MobiDB-lite"/>
    </source>
</evidence>
<dbReference type="GO" id="GO:0003677">
    <property type="term" value="F:DNA binding"/>
    <property type="evidence" value="ECO:0007669"/>
    <property type="project" value="InterPro"/>
</dbReference>
<comment type="caution">
    <text evidence="4">The sequence shown here is derived from an EMBL/GenBank/DDBJ whole genome shotgun (WGS) entry which is preliminary data.</text>
</comment>
<dbReference type="AlphaFoldDB" id="A0A2R6NI08"/>
<feature type="region of interest" description="Disordered" evidence="2">
    <location>
        <begin position="124"/>
        <end position="152"/>
    </location>
</feature>
<dbReference type="GO" id="GO:0008270">
    <property type="term" value="F:zinc ion binding"/>
    <property type="evidence" value="ECO:0007669"/>
    <property type="project" value="InterPro"/>
</dbReference>
<dbReference type="CDD" id="cd12148">
    <property type="entry name" value="fungal_TF_MHR"/>
    <property type="match status" value="1"/>
</dbReference>
<keyword evidence="5" id="KW-1185">Reference proteome</keyword>
<feature type="compositionally biased region" description="Polar residues" evidence="2">
    <location>
        <begin position="49"/>
        <end position="80"/>
    </location>
</feature>
<dbReference type="InterPro" id="IPR007219">
    <property type="entry name" value="XnlR_reg_dom"/>
</dbReference>
<feature type="compositionally biased region" description="Basic and acidic residues" evidence="2">
    <location>
        <begin position="20"/>
        <end position="30"/>
    </location>
</feature>
<feature type="domain" description="Xylanolytic transcriptional activator regulatory" evidence="3">
    <location>
        <begin position="312"/>
        <end position="385"/>
    </location>
</feature>
<protein>
    <recommendedName>
        <fullName evidence="3">Xylanolytic transcriptional activator regulatory domain-containing protein</fullName>
    </recommendedName>
</protein>
<dbReference type="GO" id="GO:0006351">
    <property type="term" value="P:DNA-templated transcription"/>
    <property type="evidence" value="ECO:0007669"/>
    <property type="project" value="InterPro"/>
</dbReference>
<proteinExistence type="predicted"/>
<dbReference type="SMART" id="SM00906">
    <property type="entry name" value="Fungal_trans"/>
    <property type="match status" value="1"/>
</dbReference>
<reference evidence="4 5" key="1">
    <citation type="submission" date="2018-02" db="EMBL/GenBank/DDBJ databases">
        <title>Genome sequence of the basidiomycete white-rot fungus Phlebia centrifuga.</title>
        <authorList>
            <person name="Granchi Z."/>
            <person name="Peng M."/>
            <person name="de Vries R.P."/>
            <person name="Hilden K."/>
            <person name="Makela M.R."/>
            <person name="Grigoriev I."/>
            <person name="Riley R."/>
        </authorList>
    </citation>
    <scope>NUCLEOTIDE SEQUENCE [LARGE SCALE GENOMIC DNA]</scope>
    <source>
        <strain evidence="4 5">FBCC195</strain>
    </source>
</reference>
<accession>A0A2R6NI08</accession>